<dbReference type="KEGG" id="rbc:BN938_1153"/>
<comment type="subcellular location">
    <subcellularLocation>
        <location evidence="1">Cell outer membrane</location>
    </subcellularLocation>
</comment>
<accession>A0A060RBT8</accession>
<dbReference type="Gene3D" id="2.60.40.2090">
    <property type="match status" value="1"/>
</dbReference>
<evidence type="ECO:0000256" key="7">
    <source>
        <dbReference type="ARBA" id="ARBA00023288"/>
    </source>
</evidence>
<name>A0A060RBT8_9BACT</name>
<dbReference type="STRING" id="1433126.BN938_1153"/>
<dbReference type="OrthoDB" id="1099819at2"/>
<dbReference type="eggNOG" id="ENOG502ZAEH">
    <property type="taxonomic scope" value="Bacteria"/>
</dbReference>
<dbReference type="InterPro" id="IPR014941">
    <property type="entry name" value="FimB/Mfa2/Mfa3"/>
</dbReference>
<proteinExistence type="inferred from homology"/>
<keyword evidence="9" id="KW-1185">Reference proteome</keyword>
<keyword evidence="6" id="KW-0998">Cell outer membrane</keyword>
<dbReference type="EMBL" id="HG934468">
    <property type="protein sequence ID" value="CDN31248.1"/>
    <property type="molecule type" value="Genomic_DNA"/>
</dbReference>
<dbReference type="AlphaFoldDB" id="A0A060RBT8"/>
<dbReference type="Pfam" id="PF08842">
    <property type="entry name" value="Mfa2"/>
    <property type="match status" value="1"/>
</dbReference>
<evidence type="ECO:0000256" key="2">
    <source>
        <dbReference type="ARBA" id="ARBA00007248"/>
    </source>
</evidence>
<evidence type="ECO:0000313" key="8">
    <source>
        <dbReference type="EMBL" id="CDN31248.1"/>
    </source>
</evidence>
<evidence type="ECO:0000256" key="5">
    <source>
        <dbReference type="ARBA" id="ARBA00023139"/>
    </source>
</evidence>
<gene>
    <name evidence="8" type="ORF">BN938_1153</name>
</gene>
<keyword evidence="7" id="KW-0449">Lipoprotein</keyword>
<organism evidence="8 9">
    <name type="scientific">Mucinivorans hirudinis</name>
    <dbReference type="NCBI Taxonomy" id="1433126"/>
    <lineage>
        <taxon>Bacteria</taxon>
        <taxon>Pseudomonadati</taxon>
        <taxon>Bacteroidota</taxon>
        <taxon>Bacteroidia</taxon>
        <taxon>Bacteroidales</taxon>
        <taxon>Rikenellaceae</taxon>
        <taxon>Mucinivorans</taxon>
    </lineage>
</organism>
<sequence length="382" mass="43160">MQAVIRLHRANNYGYNLDLMILRNIFSDRTICKAVAAIILPLLLHSCAALKEDYNSECETGVKIKLQVAVNVNVGTGVNTSVDIDSSPAKVEKFYAEVHSVKFFVFDSTGTYIDVWGMEGKELLQKNDYTMDIPLGKGFYNVVALTGLEDTKYIVPTLTKGVSTIEDLNVKLERDAQNHQDKYLTPLWTGYTSKAVEVKEFSLTPIIIYVNVRKLTNTVIALLQDLSGKEVLSENYDFEIKADNGYLNSRGSLMPDDTITYSAYLKSNEQIESATIARAEMNTLRFDAKKNTRFVVTEKNATKADGTPKKILDINLTKYLLLTRSLYEGKVGFKLTEQQYLDYEDEYAIVFFLTPTGKVDDPYICVTININGWIIRLNEFEL</sequence>
<evidence type="ECO:0000256" key="6">
    <source>
        <dbReference type="ARBA" id="ARBA00023237"/>
    </source>
</evidence>
<evidence type="ECO:0000313" key="9">
    <source>
        <dbReference type="Proteomes" id="UP000027616"/>
    </source>
</evidence>
<reference evidence="8 9" key="1">
    <citation type="journal article" date="2015" name="Genome Announc.">
        <title>Complete Genome Sequence of the Novel Leech Symbiont Mucinivorans hirudinis M3T.</title>
        <authorList>
            <person name="Nelson M.C."/>
            <person name="Bomar L."/>
            <person name="Graf J."/>
        </authorList>
    </citation>
    <scope>NUCLEOTIDE SEQUENCE [LARGE SCALE GENOMIC DNA]</scope>
    <source>
        <strain evidence="9">M3</strain>
    </source>
</reference>
<evidence type="ECO:0000256" key="1">
    <source>
        <dbReference type="ARBA" id="ARBA00004442"/>
    </source>
</evidence>
<dbReference type="GO" id="GO:0009279">
    <property type="term" value="C:cell outer membrane"/>
    <property type="evidence" value="ECO:0007669"/>
    <property type="project" value="UniProtKB-SubCell"/>
</dbReference>
<dbReference type="HOGENOM" id="CLU_059697_0_0_10"/>
<keyword evidence="4" id="KW-0472">Membrane</keyword>
<comment type="similarity">
    <text evidence="2">Belongs to the bacteroidetes fimbrillin superfamily. FimB/Mfa2 family.</text>
</comment>
<protein>
    <recommendedName>
        <fullName evidence="10">Lipoprotein</fullName>
    </recommendedName>
</protein>
<keyword evidence="5" id="KW-0564">Palmitate</keyword>
<keyword evidence="3" id="KW-0732">Signal</keyword>
<evidence type="ECO:0000256" key="3">
    <source>
        <dbReference type="ARBA" id="ARBA00022729"/>
    </source>
</evidence>
<dbReference type="Gene3D" id="2.60.40.2100">
    <property type="match status" value="1"/>
</dbReference>
<evidence type="ECO:0000256" key="4">
    <source>
        <dbReference type="ARBA" id="ARBA00023136"/>
    </source>
</evidence>
<evidence type="ECO:0008006" key="10">
    <source>
        <dbReference type="Google" id="ProtNLM"/>
    </source>
</evidence>
<dbReference type="Proteomes" id="UP000027616">
    <property type="component" value="Chromosome I"/>
</dbReference>
<dbReference type="PATRIC" id="fig|1433126.3.peg.1146"/>